<dbReference type="EMBL" id="JACGWJ010000016">
    <property type="protein sequence ID" value="KAL0361734.1"/>
    <property type="molecule type" value="Genomic_DNA"/>
</dbReference>
<accession>A0AAW2Q1I5</accession>
<comment type="caution">
    <text evidence="1">The sequence shown here is derived from an EMBL/GenBank/DDBJ whole genome shotgun (WGS) entry which is preliminary data.</text>
</comment>
<reference evidence="1" key="2">
    <citation type="journal article" date="2024" name="Plant">
        <title>Genomic evolution and insights into agronomic trait innovations of Sesamum species.</title>
        <authorList>
            <person name="Miao H."/>
            <person name="Wang L."/>
            <person name="Qu L."/>
            <person name="Liu H."/>
            <person name="Sun Y."/>
            <person name="Le M."/>
            <person name="Wang Q."/>
            <person name="Wei S."/>
            <person name="Zheng Y."/>
            <person name="Lin W."/>
            <person name="Duan Y."/>
            <person name="Cao H."/>
            <person name="Xiong S."/>
            <person name="Wang X."/>
            <person name="Wei L."/>
            <person name="Li C."/>
            <person name="Ma Q."/>
            <person name="Ju M."/>
            <person name="Zhao R."/>
            <person name="Li G."/>
            <person name="Mu C."/>
            <person name="Tian Q."/>
            <person name="Mei H."/>
            <person name="Zhang T."/>
            <person name="Gao T."/>
            <person name="Zhang H."/>
        </authorList>
    </citation>
    <scope>NUCLEOTIDE SEQUENCE</scope>
    <source>
        <strain evidence="1">G02</strain>
    </source>
</reference>
<protein>
    <submittedName>
        <fullName evidence="1">Secreted RxLR effector protein</fullName>
    </submittedName>
</protein>
<evidence type="ECO:0000313" key="1">
    <source>
        <dbReference type="EMBL" id="KAL0361734.1"/>
    </source>
</evidence>
<dbReference type="PANTHER" id="PTHR11439">
    <property type="entry name" value="GAG-POL-RELATED RETROTRANSPOSON"/>
    <property type="match status" value="1"/>
</dbReference>
<proteinExistence type="predicted"/>
<dbReference type="AlphaFoldDB" id="A0AAW2Q1I5"/>
<name>A0AAW2Q1I5_SESRA</name>
<gene>
    <name evidence="1" type="ORF">Sradi_3857900</name>
</gene>
<dbReference type="PANTHER" id="PTHR11439:SF467">
    <property type="entry name" value="INTEGRASE CATALYTIC DOMAIN-CONTAINING PROTEIN"/>
    <property type="match status" value="1"/>
</dbReference>
<reference evidence="1" key="1">
    <citation type="submission" date="2020-06" db="EMBL/GenBank/DDBJ databases">
        <authorList>
            <person name="Li T."/>
            <person name="Hu X."/>
            <person name="Zhang T."/>
            <person name="Song X."/>
            <person name="Zhang H."/>
            <person name="Dai N."/>
            <person name="Sheng W."/>
            <person name="Hou X."/>
            <person name="Wei L."/>
        </authorList>
    </citation>
    <scope>NUCLEOTIDE SEQUENCE</scope>
    <source>
        <strain evidence="1">G02</strain>
        <tissue evidence="1">Leaf</tissue>
    </source>
</reference>
<organism evidence="1">
    <name type="scientific">Sesamum radiatum</name>
    <name type="common">Black benniseed</name>
    <dbReference type="NCBI Taxonomy" id="300843"/>
    <lineage>
        <taxon>Eukaryota</taxon>
        <taxon>Viridiplantae</taxon>
        <taxon>Streptophyta</taxon>
        <taxon>Embryophyta</taxon>
        <taxon>Tracheophyta</taxon>
        <taxon>Spermatophyta</taxon>
        <taxon>Magnoliopsida</taxon>
        <taxon>eudicotyledons</taxon>
        <taxon>Gunneridae</taxon>
        <taxon>Pentapetalae</taxon>
        <taxon>asterids</taxon>
        <taxon>lamiids</taxon>
        <taxon>Lamiales</taxon>
        <taxon>Pedaliaceae</taxon>
        <taxon>Sesamum</taxon>
    </lineage>
</organism>
<sequence>MENSKRGFLSMRHEVKLSKTQCPKIDEENKRMCDIPYSSVVGSIQYVIQCTKPDITFALSVTSKHQPCAGEAHWSAVKTIFKYLRRTQKMFLVYDGGELVLEGYTETSFQSNVDDAKSQSGFIFKLNGGVVTWKSSKQDTTIDSTTEAEYM</sequence>
<dbReference type="CDD" id="cd09272">
    <property type="entry name" value="RNase_HI_RT_Ty1"/>
    <property type="match status" value="1"/>
</dbReference>